<feature type="compositionally biased region" description="Low complexity" evidence="1">
    <location>
        <begin position="252"/>
        <end position="265"/>
    </location>
</feature>
<feature type="compositionally biased region" description="Low complexity" evidence="1">
    <location>
        <begin position="528"/>
        <end position="546"/>
    </location>
</feature>
<feature type="compositionally biased region" description="Low complexity" evidence="1">
    <location>
        <begin position="496"/>
        <end position="510"/>
    </location>
</feature>
<feature type="compositionally biased region" description="Polar residues" evidence="1">
    <location>
        <begin position="397"/>
        <end position="409"/>
    </location>
</feature>
<feature type="compositionally biased region" description="Low complexity" evidence="1">
    <location>
        <begin position="705"/>
        <end position="721"/>
    </location>
</feature>
<feature type="compositionally biased region" description="Polar residues" evidence="1">
    <location>
        <begin position="601"/>
        <end position="616"/>
    </location>
</feature>
<feature type="compositionally biased region" description="Low complexity" evidence="1">
    <location>
        <begin position="641"/>
        <end position="656"/>
    </location>
</feature>
<feature type="compositionally biased region" description="Low complexity" evidence="1">
    <location>
        <begin position="194"/>
        <end position="213"/>
    </location>
</feature>
<dbReference type="OrthoDB" id="397265at2759"/>
<keyword evidence="3" id="KW-1185">Reference proteome</keyword>
<protein>
    <submittedName>
        <fullName evidence="2">Uncharacterized protein</fullName>
    </submittedName>
</protein>
<dbReference type="Proteomes" id="UP000283509">
    <property type="component" value="Unassembled WGS sequence"/>
</dbReference>
<name>A0A3R7MLT1_PENVA</name>
<reference evidence="2 3" key="2">
    <citation type="submission" date="2019-01" db="EMBL/GenBank/DDBJ databases">
        <title>The decoding of complex shrimp genome reveals the adaptation for benthos swimmer, frequently molting mechanism and breeding impact on genome.</title>
        <authorList>
            <person name="Sun Y."/>
            <person name="Gao Y."/>
            <person name="Yu Y."/>
        </authorList>
    </citation>
    <scope>NUCLEOTIDE SEQUENCE [LARGE SCALE GENOMIC DNA]</scope>
    <source>
        <tissue evidence="2">Muscle</tissue>
    </source>
</reference>
<feature type="compositionally biased region" description="Polar residues" evidence="1">
    <location>
        <begin position="678"/>
        <end position="704"/>
    </location>
</feature>
<feature type="region of interest" description="Disordered" evidence="1">
    <location>
        <begin position="19"/>
        <end position="38"/>
    </location>
</feature>
<evidence type="ECO:0000313" key="2">
    <source>
        <dbReference type="EMBL" id="ROT80270.1"/>
    </source>
</evidence>
<accession>A0A3R7MLT1</accession>
<proteinExistence type="predicted"/>
<feature type="compositionally biased region" description="Low complexity" evidence="1">
    <location>
        <begin position="575"/>
        <end position="600"/>
    </location>
</feature>
<feature type="compositionally biased region" description="Low complexity" evidence="1">
    <location>
        <begin position="362"/>
        <end position="376"/>
    </location>
</feature>
<feature type="region of interest" description="Disordered" evidence="1">
    <location>
        <begin position="252"/>
        <end position="274"/>
    </location>
</feature>
<sequence length="871" mass="91570">MVGGGGAIGQPHIGPVQVAPHQLSAPQPPPPQMVHSQMVPPQVPPHSQMVPPHVGHHQIAPAGVPLQGQVGGPQVSAGVMHTVLAPHLQAGGGVVSQEVIPQQEVIQATVVSLPQQVVHLTAPPVVSSTAPVANQQLVHTSSGTQLVTLPPGTQIINTSDGPRLVAIATGTQVAAPVAPVPASHQSHPGPLHDPQGVPSPLVQQQQPAPQTLPASVGTNHVAINHSPILSDGGAPPSITRSLGLSSSYSTPSISNTISTTSPHTSVAPHGSLESPYPPNVSASIPPPSTCMALGVPPPAAGIGMPPTVTANASTVSLVLTPGVNTTTTSGVGLLVPQDPSVASGQLHVNQSVVVAGVLPTSQHHQPQQQQHQQVPQTGAHSTFLGPAPSHQIGPSGYPTSQTPAEQPVSSAYIPTESAGQGYSHAGTTITSNTSHYGQVHPQQQRPVGVGFPPVGISSGGEGAPPPRIEYQGPGGPGVIPAHLHVNHLQTHHQSQKPDQQHQQQQHLHPPATYYNQPNHPESRPVSLEQQWQQFQQQVKVEGGQQQYDPYSATEEGDHQDNTRQQQQQASHSNLSSVQQQPTSQAQPQQSSQLPQQQPQQHFNNFSDQQTQQQSGNRENEGRGPSKEDGKSSGRESPQNSYAYYYGGQQSHGGQTQRAGPPSPERQEHPGQQPPDQRYQGSGQADAAQTSPNQQQRGSPLGHNTQGPAQPGQPQQPYHQGQYQGGQFAVAVQQPDQKHQEGGSQEEQYQANKTEIPSSTYQQVAHQAGQFPQGPPKEGLAIISGSSETHFPQGTPHHGPPQQGPPVVLGHIQEVLVPLGAVLDLGHTQVGQDLTMDQVGQAQVFPILQQDQLAPAHIQEQVMGRQDQVHIL</sequence>
<dbReference type="STRING" id="6689.A0A3R7MLT1"/>
<dbReference type="AlphaFoldDB" id="A0A3R7MLT1"/>
<evidence type="ECO:0000256" key="1">
    <source>
        <dbReference type="SAM" id="MobiDB-lite"/>
    </source>
</evidence>
<feature type="region of interest" description="Disordered" evidence="1">
    <location>
        <begin position="361"/>
        <end position="721"/>
    </location>
</feature>
<evidence type="ECO:0000313" key="3">
    <source>
        <dbReference type="Proteomes" id="UP000283509"/>
    </source>
</evidence>
<gene>
    <name evidence="2" type="ORF">C7M84_000992</name>
</gene>
<feature type="region of interest" description="Disordered" evidence="1">
    <location>
        <begin position="177"/>
        <end position="213"/>
    </location>
</feature>
<reference evidence="2 3" key="1">
    <citation type="submission" date="2018-04" db="EMBL/GenBank/DDBJ databases">
        <authorList>
            <person name="Zhang X."/>
            <person name="Yuan J."/>
            <person name="Li F."/>
            <person name="Xiang J."/>
        </authorList>
    </citation>
    <scope>NUCLEOTIDE SEQUENCE [LARGE SCALE GENOMIC DNA]</scope>
    <source>
        <tissue evidence="2">Muscle</tissue>
    </source>
</reference>
<dbReference type="EMBL" id="QCYY01001136">
    <property type="protein sequence ID" value="ROT80270.1"/>
    <property type="molecule type" value="Genomic_DNA"/>
</dbReference>
<feature type="compositionally biased region" description="Basic and acidic residues" evidence="1">
    <location>
        <begin position="617"/>
        <end position="633"/>
    </location>
</feature>
<feature type="compositionally biased region" description="Polar residues" evidence="1">
    <location>
        <begin position="417"/>
        <end position="445"/>
    </location>
</feature>
<comment type="caution">
    <text evidence="2">The sequence shown here is derived from an EMBL/GenBank/DDBJ whole genome shotgun (WGS) entry which is preliminary data.</text>
</comment>
<feature type="region of interest" description="Disordered" evidence="1">
    <location>
        <begin position="759"/>
        <end position="800"/>
    </location>
</feature>
<organism evidence="2 3">
    <name type="scientific">Penaeus vannamei</name>
    <name type="common">Whiteleg shrimp</name>
    <name type="synonym">Litopenaeus vannamei</name>
    <dbReference type="NCBI Taxonomy" id="6689"/>
    <lineage>
        <taxon>Eukaryota</taxon>
        <taxon>Metazoa</taxon>
        <taxon>Ecdysozoa</taxon>
        <taxon>Arthropoda</taxon>
        <taxon>Crustacea</taxon>
        <taxon>Multicrustacea</taxon>
        <taxon>Malacostraca</taxon>
        <taxon>Eumalacostraca</taxon>
        <taxon>Eucarida</taxon>
        <taxon>Decapoda</taxon>
        <taxon>Dendrobranchiata</taxon>
        <taxon>Penaeoidea</taxon>
        <taxon>Penaeidae</taxon>
        <taxon>Penaeus</taxon>
    </lineage>
</organism>